<dbReference type="PANTHER" id="PTHR32432">
    <property type="entry name" value="CELL DIVISION PROTEIN FTSA-RELATED"/>
    <property type="match status" value="1"/>
</dbReference>
<keyword evidence="2" id="KW-1185">Reference proteome</keyword>
<dbReference type="Pfam" id="PF11104">
    <property type="entry name" value="PilM_2"/>
    <property type="match status" value="1"/>
</dbReference>
<evidence type="ECO:0000313" key="1">
    <source>
        <dbReference type="EMBL" id="MFD2213795.1"/>
    </source>
</evidence>
<dbReference type="Gene3D" id="3.30.1490.300">
    <property type="match status" value="1"/>
</dbReference>
<accession>A0ABW5BYQ8</accession>
<gene>
    <name evidence="1" type="primary">pilM</name>
    <name evidence="1" type="ORF">ACFSKK_08905</name>
</gene>
<dbReference type="InterPro" id="IPR050696">
    <property type="entry name" value="FtsA/MreB"/>
</dbReference>
<dbReference type="Gene3D" id="3.30.420.40">
    <property type="match status" value="2"/>
</dbReference>
<reference evidence="2" key="1">
    <citation type="journal article" date="2019" name="Int. J. Syst. Evol. Microbiol.">
        <title>The Global Catalogue of Microorganisms (GCM) 10K type strain sequencing project: providing services to taxonomists for standard genome sequencing and annotation.</title>
        <authorList>
            <consortium name="The Broad Institute Genomics Platform"/>
            <consortium name="The Broad Institute Genome Sequencing Center for Infectious Disease"/>
            <person name="Wu L."/>
            <person name="Ma J."/>
        </authorList>
    </citation>
    <scope>NUCLEOTIDE SEQUENCE [LARGE SCALE GENOMIC DNA]</scope>
    <source>
        <strain evidence="2">CGMCC 1.15474</strain>
    </source>
</reference>
<sequence length="331" mass="38488">MALPLFRQNKHSINLYITNYSIQLLELKSIDPLVVNHFVETYLPEGIVVDGQIKDADKLAMILDQCMSEWGIKRKQVRFITPDAFVSVRKVKVPADLKDDEIKGYLYLELGNNIHLPFEEPVFDFVPLQETETEKEILLFAAPEAMIKQYTELLDDLKLEATAADLSALSNYRLLYNKQHVKSKDNTLLVEVKLDSVNFSIFEDCKPIFTRHLPLEGMLKKWSYKLEPETQLYYQYECKEPEELALQFRDVVKEIEKIINFYRFSLHQGDHQISHIELLGDNPYIHELQKDLKELGTSITITLFKDRVYTHKNIAVPAKFHTVLGLALKEV</sequence>
<evidence type="ECO:0000313" key="2">
    <source>
        <dbReference type="Proteomes" id="UP001597318"/>
    </source>
</evidence>
<dbReference type="RefSeq" id="WP_247344805.1">
    <property type="nucleotide sequence ID" value="NZ_CP095550.1"/>
</dbReference>
<dbReference type="InterPro" id="IPR005883">
    <property type="entry name" value="PilM"/>
</dbReference>
<dbReference type="EMBL" id="JBHUIK010000002">
    <property type="protein sequence ID" value="MFD2213795.1"/>
    <property type="molecule type" value="Genomic_DNA"/>
</dbReference>
<organism evidence="1 2">
    <name type="scientific">Metabacillus endolithicus</name>
    <dbReference type="NCBI Taxonomy" id="1535204"/>
    <lineage>
        <taxon>Bacteria</taxon>
        <taxon>Bacillati</taxon>
        <taxon>Bacillota</taxon>
        <taxon>Bacilli</taxon>
        <taxon>Bacillales</taxon>
        <taxon>Bacillaceae</taxon>
        <taxon>Metabacillus</taxon>
    </lineage>
</organism>
<comment type="caution">
    <text evidence="1">The sequence shown here is derived from an EMBL/GenBank/DDBJ whole genome shotgun (WGS) entry which is preliminary data.</text>
</comment>
<dbReference type="PANTHER" id="PTHR32432:SF3">
    <property type="entry name" value="ETHANOLAMINE UTILIZATION PROTEIN EUTJ"/>
    <property type="match status" value="1"/>
</dbReference>
<proteinExistence type="predicted"/>
<dbReference type="Proteomes" id="UP001597318">
    <property type="component" value="Unassembled WGS sequence"/>
</dbReference>
<protein>
    <submittedName>
        <fullName evidence="1">Type IV pilus biogenesis protein PilM</fullName>
    </submittedName>
</protein>
<name>A0ABW5BYQ8_9BACI</name>